<comment type="caution">
    <text evidence="2">The sequence shown here is derived from an EMBL/GenBank/DDBJ whole genome shotgun (WGS) entry which is preliminary data.</text>
</comment>
<evidence type="ECO:0000313" key="2">
    <source>
        <dbReference type="EMBL" id="RJG08662.1"/>
    </source>
</evidence>
<name>A0A418X838_9PSED</name>
<keyword evidence="1" id="KW-0812">Transmembrane</keyword>
<dbReference type="EMBL" id="QYUR01000008">
    <property type="protein sequence ID" value="RJG08662.1"/>
    <property type="molecule type" value="Genomic_DNA"/>
</dbReference>
<gene>
    <name evidence="2" type="ORF">D3879_22475</name>
</gene>
<evidence type="ECO:0000256" key="1">
    <source>
        <dbReference type="SAM" id="Phobius"/>
    </source>
</evidence>
<protein>
    <submittedName>
        <fullName evidence="2">Uncharacterized protein</fullName>
    </submittedName>
</protein>
<accession>A0A418X838</accession>
<keyword evidence="3" id="KW-1185">Reference proteome</keyword>
<organism evidence="2 3">
    <name type="scientific">Pseudomonas cavernicola</name>
    <dbReference type="NCBI Taxonomy" id="2320866"/>
    <lineage>
        <taxon>Bacteria</taxon>
        <taxon>Pseudomonadati</taxon>
        <taxon>Pseudomonadota</taxon>
        <taxon>Gammaproteobacteria</taxon>
        <taxon>Pseudomonadales</taxon>
        <taxon>Pseudomonadaceae</taxon>
        <taxon>Pseudomonas</taxon>
    </lineage>
</organism>
<dbReference type="OrthoDB" id="9155950at2"/>
<keyword evidence="1" id="KW-1133">Transmembrane helix</keyword>
<dbReference type="AlphaFoldDB" id="A0A418X838"/>
<reference evidence="2 3" key="1">
    <citation type="submission" date="2018-09" db="EMBL/GenBank/DDBJ databases">
        <authorList>
            <person name="Zhu H."/>
        </authorList>
    </citation>
    <scope>NUCLEOTIDE SEQUENCE [LARGE SCALE GENOMIC DNA]</scope>
    <source>
        <strain evidence="2 3">K1S02-6</strain>
    </source>
</reference>
<feature type="transmembrane region" description="Helical" evidence="1">
    <location>
        <begin position="46"/>
        <end position="64"/>
    </location>
</feature>
<evidence type="ECO:0000313" key="3">
    <source>
        <dbReference type="Proteomes" id="UP000284021"/>
    </source>
</evidence>
<keyword evidence="1" id="KW-0472">Membrane</keyword>
<dbReference type="Proteomes" id="UP000284021">
    <property type="component" value="Unassembled WGS sequence"/>
</dbReference>
<dbReference type="RefSeq" id="WP_119956464.1">
    <property type="nucleotide sequence ID" value="NZ_QYUR01000008.1"/>
</dbReference>
<proteinExistence type="predicted"/>
<sequence>MAGIVKALGVSVLAGLAIPAGGLSGLEAVGSLLPMLSANNRTSGVVMFFLCSAGLFGLAFWFLVKFQKQAKALVESINRESDLRLDSANLLGYPAPIFLIFDKQNRKLAICNHVTGDCRVYDFAYVLAWRCEWREVERVEISGAGSQVSNIGIRAPTFERVKEAKHFTLVLEVADEHNPILKLPISERAAKTWCARLNALFIA</sequence>